<dbReference type="NCBIfam" id="TIGR03605">
    <property type="entry name" value="antibiot_sagB"/>
    <property type="match status" value="1"/>
</dbReference>
<evidence type="ECO:0000259" key="2">
    <source>
        <dbReference type="Pfam" id="PF00881"/>
    </source>
</evidence>
<dbReference type="GO" id="GO:0016491">
    <property type="term" value="F:oxidoreductase activity"/>
    <property type="evidence" value="ECO:0007669"/>
    <property type="project" value="InterPro"/>
</dbReference>
<dbReference type="InterPro" id="IPR020051">
    <property type="entry name" value="SagB-type_dehydrogenase"/>
</dbReference>
<dbReference type="InterPro" id="IPR052544">
    <property type="entry name" value="Bacteriocin_Proc_Enz"/>
</dbReference>
<sequence length="245" mass="27651">MNMRGKKEGIGDSFQQETKYQRGHLPGGYLDWASKPETYKRYPSAPKVQLEPPKEEGGAPLWEVLGLRRSVRIFKDEPLTKTELSQLLWAAQGITHPEYGFRTAPSAGALYPIETYLVINSVDQINPGVYHYAVDGYELEQLRAGDFRLQVAQSVLDQEMVYHANVVFIWTAVFARSKWKYKQRAYRYIYLDAGHIAQNVALAAVAQNLGSCQVGALYDEEVNALLGVDGTEENVVYMKVVGREK</sequence>
<gene>
    <name evidence="3" type="ORF">KMJFBAND_00022</name>
</gene>
<proteinExistence type="predicted"/>
<evidence type="ECO:0000256" key="1">
    <source>
        <dbReference type="SAM" id="MobiDB-lite"/>
    </source>
</evidence>
<dbReference type="SUPFAM" id="SSF55469">
    <property type="entry name" value="FMN-dependent nitroreductase-like"/>
    <property type="match status" value="1"/>
</dbReference>
<dbReference type="Pfam" id="PF00881">
    <property type="entry name" value="Nitroreductase"/>
    <property type="match status" value="1"/>
</dbReference>
<dbReference type="InterPro" id="IPR000415">
    <property type="entry name" value="Nitroreductase-like"/>
</dbReference>
<reference evidence="3" key="1">
    <citation type="submission" date="2020-06" db="EMBL/GenBank/DDBJ databases">
        <title>Unique genomic features of the anaerobic methanotrophic archaea.</title>
        <authorList>
            <person name="Chadwick G.L."/>
            <person name="Skennerton C.T."/>
            <person name="Laso-Perez R."/>
            <person name="Leu A.O."/>
            <person name="Speth D.R."/>
            <person name="Yu H."/>
            <person name="Morgan-Lang C."/>
            <person name="Hatzenpichler R."/>
            <person name="Goudeau D."/>
            <person name="Malmstrom R."/>
            <person name="Brazelton W.J."/>
            <person name="Woyke T."/>
            <person name="Hallam S.J."/>
            <person name="Tyson G.W."/>
            <person name="Wegener G."/>
            <person name="Boetius A."/>
            <person name="Orphan V."/>
        </authorList>
    </citation>
    <scope>NUCLEOTIDE SEQUENCE</scope>
</reference>
<feature type="compositionally biased region" description="Basic and acidic residues" evidence="1">
    <location>
        <begin position="1"/>
        <end position="10"/>
    </location>
</feature>
<accession>A0A7G9YTQ1</accession>
<dbReference type="AlphaFoldDB" id="A0A7G9YTQ1"/>
<feature type="domain" description="Nitroreductase" evidence="2">
    <location>
        <begin position="68"/>
        <end position="242"/>
    </location>
</feature>
<evidence type="ECO:0000313" key="3">
    <source>
        <dbReference type="EMBL" id="QNO51385.1"/>
    </source>
</evidence>
<dbReference type="CDD" id="cd02142">
    <property type="entry name" value="McbC_SagB-like_oxidoreductase"/>
    <property type="match status" value="1"/>
</dbReference>
<protein>
    <recommendedName>
        <fullName evidence="2">Nitroreductase domain-containing protein</fullName>
    </recommendedName>
</protein>
<dbReference type="PANTHER" id="PTHR43745">
    <property type="entry name" value="NITROREDUCTASE MJ1384-RELATED"/>
    <property type="match status" value="1"/>
</dbReference>
<dbReference type="EMBL" id="MT631468">
    <property type="protein sequence ID" value="QNO51385.1"/>
    <property type="molecule type" value="Genomic_DNA"/>
</dbReference>
<feature type="region of interest" description="Disordered" evidence="1">
    <location>
        <begin position="1"/>
        <end position="25"/>
    </location>
</feature>
<dbReference type="PANTHER" id="PTHR43745:SF2">
    <property type="entry name" value="NITROREDUCTASE MJ1384-RELATED"/>
    <property type="match status" value="1"/>
</dbReference>
<organism evidence="3">
    <name type="scientific">Candidatus Methanophagaceae archaeon ANME-1 ERB6</name>
    <dbReference type="NCBI Taxonomy" id="2759912"/>
    <lineage>
        <taxon>Archaea</taxon>
        <taxon>Methanobacteriati</taxon>
        <taxon>Methanobacteriota</taxon>
        <taxon>Stenosarchaea group</taxon>
        <taxon>Methanomicrobia</taxon>
        <taxon>Candidatus Methanophagales</taxon>
        <taxon>Candidatus Methanophagaceae</taxon>
    </lineage>
</organism>
<name>A0A7G9YTQ1_9EURY</name>
<dbReference type="InterPro" id="IPR029479">
    <property type="entry name" value="Nitroreductase"/>
</dbReference>
<dbReference type="Gene3D" id="3.40.109.10">
    <property type="entry name" value="NADH Oxidase"/>
    <property type="match status" value="1"/>
</dbReference>